<dbReference type="InterPro" id="IPR025514">
    <property type="entry name" value="DUF4402"/>
</dbReference>
<comment type="caution">
    <text evidence="2">The sequence shown here is derived from an EMBL/GenBank/DDBJ whole genome shotgun (WGS) entry which is preliminary data.</text>
</comment>
<dbReference type="Pfam" id="PF14352">
    <property type="entry name" value="DUF4402"/>
    <property type="match status" value="1"/>
</dbReference>
<dbReference type="RefSeq" id="WP_249916037.1">
    <property type="nucleotide sequence ID" value="NZ_JAMGBB010000001.1"/>
</dbReference>
<gene>
    <name evidence="2" type="ORF">LZ518_11025</name>
</gene>
<protein>
    <submittedName>
        <fullName evidence="2">DUF4402 domain-containing protein</fullName>
    </submittedName>
</protein>
<name>A0ABT0SB72_9SPHN</name>
<proteinExistence type="predicted"/>
<accession>A0ABT0SB72</accession>
<dbReference type="Proteomes" id="UP001165383">
    <property type="component" value="Unassembled WGS sequence"/>
</dbReference>
<keyword evidence="3" id="KW-1185">Reference proteome</keyword>
<dbReference type="EMBL" id="JAMGBB010000001">
    <property type="protein sequence ID" value="MCL6741664.1"/>
    <property type="molecule type" value="Genomic_DNA"/>
</dbReference>
<feature type="signal peptide" evidence="1">
    <location>
        <begin position="1"/>
        <end position="22"/>
    </location>
</feature>
<evidence type="ECO:0000256" key="1">
    <source>
        <dbReference type="SAM" id="SignalP"/>
    </source>
</evidence>
<feature type="chain" id="PRO_5046153073" evidence="1">
    <location>
        <begin position="23"/>
        <end position="175"/>
    </location>
</feature>
<reference evidence="2" key="1">
    <citation type="submission" date="2022-05" db="EMBL/GenBank/DDBJ databases">
        <authorList>
            <person name="Jo J.-H."/>
            <person name="Im W.-T."/>
        </authorList>
    </citation>
    <scope>NUCLEOTIDE SEQUENCE</scope>
    <source>
        <strain evidence="2">RB56-2</strain>
    </source>
</reference>
<sequence length="175" mass="17293">MRLNIALAALAATVAFASPAGAQVVSSTAQAEARGTILQPLTLNRVQDLDFGTILVDPLGGGGSVTIDADDGSRSVTGGVAEVGVNGGQRAIFSGAGPANDTVDLVLSQPAGGLLYRDATTSLAGVLVLDQGGSTTRTMDSLGAYSVGVGGTFTIAATQGAGVYAADFDLTANYQ</sequence>
<evidence type="ECO:0000313" key="2">
    <source>
        <dbReference type="EMBL" id="MCL6741664.1"/>
    </source>
</evidence>
<keyword evidence="1" id="KW-0732">Signal</keyword>
<organism evidence="2 3">
    <name type="scientific">Sphingomonas brevis</name>
    <dbReference type="NCBI Taxonomy" id="2908206"/>
    <lineage>
        <taxon>Bacteria</taxon>
        <taxon>Pseudomonadati</taxon>
        <taxon>Pseudomonadota</taxon>
        <taxon>Alphaproteobacteria</taxon>
        <taxon>Sphingomonadales</taxon>
        <taxon>Sphingomonadaceae</taxon>
        <taxon>Sphingomonas</taxon>
    </lineage>
</organism>
<evidence type="ECO:0000313" key="3">
    <source>
        <dbReference type="Proteomes" id="UP001165383"/>
    </source>
</evidence>